<organism evidence="6 9">
    <name type="scientific">Pediococcus pentosaceus</name>
    <dbReference type="NCBI Taxonomy" id="1255"/>
    <lineage>
        <taxon>Bacteria</taxon>
        <taxon>Bacillati</taxon>
        <taxon>Bacillota</taxon>
        <taxon>Bacilli</taxon>
        <taxon>Lactobacillales</taxon>
        <taxon>Lactobacillaceae</taxon>
        <taxon>Pediococcus</taxon>
    </lineage>
</organism>
<dbReference type="PROSITE" id="PS50893">
    <property type="entry name" value="ABC_TRANSPORTER_2"/>
    <property type="match status" value="1"/>
</dbReference>
<dbReference type="EMBL" id="CP021474">
    <property type="protein sequence ID" value="ARW20444.1"/>
    <property type="molecule type" value="Genomic_DNA"/>
</dbReference>
<name>A0A0R2H6U8_PEDPE</name>
<keyword evidence="2" id="KW-0813">Transport</keyword>
<dbReference type="GeneID" id="33061636"/>
<dbReference type="EMBL" id="WENB01000003">
    <property type="protein sequence ID" value="KAF0413373.1"/>
    <property type="molecule type" value="Genomic_DNA"/>
</dbReference>
<dbReference type="PANTHER" id="PTHR42734:SF17">
    <property type="entry name" value="METAL TRANSPORT SYSTEM ATP-BINDING PROTEIN TM_0124-RELATED"/>
    <property type="match status" value="1"/>
</dbReference>
<evidence type="ECO:0000256" key="2">
    <source>
        <dbReference type="ARBA" id="ARBA00022448"/>
    </source>
</evidence>
<evidence type="ECO:0000256" key="1">
    <source>
        <dbReference type="ARBA" id="ARBA00005417"/>
    </source>
</evidence>
<dbReference type="Pfam" id="PF00005">
    <property type="entry name" value="ABC_tran"/>
    <property type="match status" value="1"/>
</dbReference>
<protein>
    <submittedName>
        <fullName evidence="7">ATP-binding cassette domain-containing protein</fullName>
    </submittedName>
    <submittedName>
        <fullName evidence="6">Monosaccharide-transporting ATPase</fullName>
        <ecNumber evidence="6">3.6.3.17</ecNumber>
    </submittedName>
</protein>
<dbReference type="EMBL" id="JADOFV010000003">
    <property type="protein sequence ID" value="MBF7127540.1"/>
    <property type="molecule type" value="Genomic_DNA"/>
</dbReference>
<dbReference type="RefSeq" id="WP_002832718.1">
    <property type="nucleotide sequence ID" value="NZ_BJZY01000004.1"/>
</dbReference>
<evidence type="ECO:0000313" key="7">
    <source>
        <dbReference type="EMBL" id="KAF0413373.1"/>
    </source>
</evidence>
<dbReference type="OMA" id="VDGHRWG"/>
<keyword evidence="3" id="KW-0547">Nucleotide-binding</keyword>
<evidence type="ECO:0000313" key="10">
    <source>
        <dbReference type="Proteomes" id="UP000472573"/>
    </source>
</evidence>
<sequence length="226" mass="25954">MTETLVQVQKLAMDFPGQKLFNNLSFDVDRRDFLSIIGENGVGKTTLIRALLNQVKPTSGSIKFRKGTKVGYVPQFRNIERDYPLSIRDFVALNLQNGKMPWLSKMERTQLDEILEETDLVDIQNTRIGRASGGQKQKAYLAQALVDNPDLLILDESTASLDTVRKYELFNLVQHFNQQHDLTVISVTHDFDLMQRYSNRYLMLKEDHYALGEVADIKNEEDLLDV</sequence>
<reference evidence="6 9" key="1">
    <citation type="submission" date="2017-05" db="EMBL/GenBank/DDBJ databases">
        <title>Genome sequence of Pediococcus pentosaceus strain SRCM100892.</title>
        <authorList>
            <person name="Cho S.H."/>
        </authorList>
    </citation>
    <scope>NUCLEOTIDE SEQUENCE [LARGE SCALE GENOMIC DNA]</scope>
    <source>
        <strain evidence="6 9">SRCM100892</strain>
    </source>
</reference>
<keyword evidence="6" id="KW-0378">Hydrolase</keyword>
<keyword evidence="10" id="KW-1185">Reference proteome</keyword>
<dbReference type="AlphaFoldDB" id="A0A0R2H6U8"/>
<evidence type="ECO:0000313" key="9">
    <source>
        <dbReference type="Proteomes" id="UP000196118"/>
    </source>
</evidence>
<evidence type="ECO:0000256" key="4">
    <source>
        <dbReference type="ARBA" id="ARBA00022840"/>
    </source>
</evidence>
<reference evidence="7" key="3">
    <citation type="submission" date="2019-12" db="EMBL/GenBank/DDBJ databases">
        <title>SpeciesPrimer: A bioinformatics pipeline dedicated to the design of qPCR primers for the quantification of bacterial species.</title>
        <authorList>
            <person name="Dreier M."/>
            <person name="Berthoud H."/>
            <person name="Shani N."/>
            <person name="Wechsler D."/>
            <person name="Junier P."/>
        </authorList>
    </citation>
    <scope>NUCLEOTIDE SEQUENCE</scope>
    <source>
        <strain evidence="7">FAM13073</strain>
    </source>
</reference>
<dbReference type="SMART" id="SM00382">
    <property type="entry name" value="AAA"/>
    <property type="match status" value="1"/>
</dbReference>
<gene>
    <name evidence="6" type="primary">rbsA</name>
    <name evidence="7" type="ORF">GBO79_05305</name>
    <name evidence="8" type="ORF">ITQ97_06930</name>
    <name evidence="6" type="ORF">S100892_01901</name>
</gene>
<accession>A0A0R2H6U8</accession>
<dbReference type="InterPro" id="IPR027417">
    <property type="entry name" value="P-loop_NTPase"/>
</dbReference>
<dbReference type="InterPro" id="IPR050153">
    <property type="entry name" value="Metal_Ion_Import_ABC"/>
</dbReference>
<dbReference type="Proteomes" id="UP000196118">
    <property type="component" value="Chromosome"/>
</dbReference>
<dbReference type="GO" id="GO:0005524">
    <property type="term" value="F:ATP binding"/>
    <property type="evidence" value="ECO:0007669"/>
    <property type="project" value="UniProtKB-KW"/>
</dbReference>
<keyword evidence="4 7" id="KW-0067">ATP-binding</keyword>
<dbReference type="Proteomes" id="UP000472573">
    <property type="component" value="Unassembled WGS sequence"/>
</dbReference>
<comment type="similarity">
    <text evidence="1">Belongs to the ABC transporter superfamily.</text>
</comment>
<proteinExistence type="inferred from homology"/>
<dbReference type="Gene3D" id="3.40.50.300">
    <property type="entry name" value="P-loop containing nucleotide triphosphate hydrolases"/>
    <property type="match status" value="1"/>
</dbReference>
<dbReference type="GO" id="GO:0016887">
    <property type="term" value="F:ATP hydrolysis activity"/>
    <property type="evidence" value="ECO:0007669"/>
    <property type="project" value="InterPro"/>
</dbReference>
<evidence type="ECO:0000313" key="8">
    <source>
        <dbReference type="EMBL" id="MBF7127540.1"/>
    </source>
</evidence>
<dbReference type="PANTHER" id="PTHR42734">
    <property type="entry name" value="METAL TRANSPORT SYSTEM ATP-BINDING PROTEIN TM_0124-RELATED"/>
    <property type="match status" value="1"/>
</dbReference>
<feature type="domain" description="ABC transporter" evidence="5">
    <location>
        <begin position="6"/>
        <end position="226"/>
    </location>
</feature>
<evidence type="ECO:0000313" key="6">
    <source>
        <dbReference type="EMBL" id="ARW20444.1"/>
    </source>
</evidence>
<reference evidence="8" key="5">
    <citation type="submission" date="2020-11" db="EMBL/GenBank/DDBJ databases">
        <title>Antibiotic susceptibility profiles of Pediococcus pentosaceus from various origins and their implications for the safety assessment of strains with food-technology applications.</title>
        <authorList>
            <person name="Shani N."/>
            <person name="Oberhaensli S."/>
            <person name="Arias E."/>
        </authorList>
    </citation>
    <scope>NUCLEOTIDE SEQUENCE</scope>
    <source>
        <strain evidence="8">FAM 19164</strain>
    </source>
</reference>
<reference evidence="7" key="2">
    <citation type="submission" date="2019-10" db="EMBL/GenBank/DDBJ databases">
        <authorList>
            <person name="Irmler S."/>
            <person name="Berthoud H."/>
            <person name="Roetschi A."/>
            <person name="Arias E."/>
            <person name="Shani N."/>
            <person name="Wuethrich D."/>
            <person name="Bruggmann R."/>
        </authorList>
    </citation>
    <scope>NUCLEOTIDE SEQUENCE</scope>
    <source>
        <strain evidence="7">FAM13073</strain>
    </source>
</reference>
<dbReference type="InterPro" id="IPR003593">
    <property type="entry name" value="AAA+_ATPase"/>
</dbReference>
<evidence type="ECO:0000256" key="3">
    <source>
        <dbReference type="ARBA" id="ARBA00022741"/>
    </source>
</evidence>
<dbReference type="InterPro" id="IPR003439">
    <property type="entry name" value="ABC_transporter-like_ATP-bd"/>
</dbReference>
<evidence type="ECO:0000259" key="5">
    <source>
        <dbReference type="PROSITE" id="PS50893"/>
    </source>
</evidence>
<dbReference type="SUPFAM" id="SSF52540">
    <property type="entry name" value="P-loop containing nucleoside triphosphate hydrolases"/>
    <property type="match status" value="1"/>
</dbReference>
<dbReference type="EC" id="3.6.3.17" evidence="6"/>
<dbReference type="Proteomes" id="UP000743107">
    <property type="component" value="Unassembled WGS sequence"/>
</dbReference>
<reference evidence="10" key="4">
    <citation type="submission" date="2020-03" db="EMBL/GenBank/DDBJ databases">
        <title>SpeciesPrimer: A bioinformatics pipeline dedicated to the design of qPCR primers for the quantification of bacterial species.</title>
        <authorList>
            <person name="Dreier M."/>
            <person name="Berthoud H."/>
            <person name="Shani N."/>
            <person name="Wechsler D."/>
            <person name="Junier P."/>
        </authorList>
    </citation>
    <scope>NUCLEOTIDE SEQUENCE [LARGE SCALE GENOMIC DNA]</scope>
    <source>
        <strain evidence="10">FAM13073</strain>
    </source>
</reference>